<name>A0A3E1NXT9_9BACT</name>
<sequence>MSEMVTSKRLGAVAALLAMVTGFTSCLKTENTTPSRPVAAFVVINGISSGAKLDFYDNSTKIKDSVSTGFAGYNYQAYGGTHIFELKRYATGTTVVSTSAATYDSLNYYTLVAYGDSTSPVFYPIKDTEFSGANNANLNIRFWNLSSNIGPVDLYLNSTKVDSNVTYSLSRPTAVFKALTTVSTATSITVKKAGTSTVVATNNSSTTQLTTGGVYTIFLTGDVNTTTGSLAPYVGYIKSYY</sequence>
<evidence type="ECO:0000313" key="3">
    <source>
        <dbReference type="Proteomes" id="UP000261174"/>
    </source>
</evidence>
<reference evidence="2 3" key="1">
    <citation type="submission" date="2018-08" db="EMBL/GenBank/DDBJ databases">
        <title>Chitinophaga sp. K20C18050901, a novel bacterium isolated from forest soil.</title>
        <authorList>
            <person name="Wang C."/>
        </authorList>
    </citation>
    <scope>NUCLEOTIDE SEQUENCE [LARGE SCALE GENOMIC DNA]</scope>
    <source>
        <strain evidence="2 3">K20C18050901</strain>
    </source>
</reference>
<proteinExistence type="predicted"/>
<feature type="domain" description="DUF4397" evidence="1">
    <location>
        <begin position="43"/>
        <end position="155"/>
    </location>
</feature>
<dbReference type="Proteomes" id="UP000261174">
    <property type="component" value="Unassembled WGS sequence"/>
</dbReference>
<protein>
    <submittedName>
        <fullName evidence="2">DUF4397 domain-containing protein</fullName>
    </submittedName>
</protein>
<evidence type="ECO:0000259" key="1">
    <source>
        <dbReference type="Pfam" id="PF14344"/>
    </source>
</evidence>
<comment type="caution">
    <text evidence="2">The sequence shown here is derived from an EMBL/GenBank/DDBJ whole genome shotgun (WGS) entry which is preliminary data.</text>
</comment>
<accession>A0A3E1NXT9</accession>
<dbReference type="AlphaFoldDB" id="A0A3E1NXT9"/>
<gene>
    <name evidence="2" type="ORF">DXN04_24025</name>
</gene>
<dbReference type="EMBL" id="QTJV01000009">
    <property type="protein sequence ID" value="RFM32740.1"/>
    <property type="molecule type" value="Genomic_DNA"/>
</dbReference>
<organism evidence="2 3">
    <name type="scientific">Chitinophaga silvisoli</name>
    <dbReference type="NCBI Taxonomy" id="2291814"/>
    <lineage>
        <taxon>Bacteria</taxon>
        <taxon>Pseudomonadati</taxon>
        <taxon>Bacteroidota</taxon>
        <taxon>Chitinophagia</taxon>
        <taxon>Chitinophagales</taxon>
        <taxon>Chitinophagaceae</taxon>
        <taxon>Chitinophaga</taxon>
    </lineage>
</organism>
<dbReference type="InterPro" id="IPR025510">
    <property type="entry name" value="DUF4397"/>
</dbReference>
<keyword evidence="3" id="KW-1185">Reference proteome</keyword>
<dbReference type="Pfam" id="PF14344">
    <property type="entry name" value="DUF4397"/>
    <property type="match status" value="1"/>
</dbReference>
<evidence type="ECO:0000313" key="2">
    <source>
        <dbReference type="EMBL" id="RFM32740.1"/>
    </source>
</evidence>